<dbReference type="EMBL" id="RSCK01000199">
    <property type="protein sequence ID" value="RUS94979.1"/>
    <property type="molecule type" value="Genomic_DNA"/>
</dbReference>
<gene>
    <name evidence="2" type="ORF">DSM107010_71510</name>
</gene>
<evidence type="ECO:0000313" key="2">
    <source>
        <dbReference type="EMBL" id="RUS94979.1"/>
    </source>
</evidence>
<feature type="transmembrane region" description="Helical" evidence="1">
    <location>
        <begin position="12"/>
        <end position="31"/>
    </location>
</feature>
<reference evidence="2 3" key="1">
    <citation type="journal article" date="2019" name="Genome Biol. Evol.">
        <title>Day and night: Metabolic profiles and evolutionary relationships of six axenic non-marine cyanobacteria.</title>
        <authorList>
            <person name="Will S.E."/>
            <person name="Henke P."/>
            <person name="Boedeker C."/>
            <person name="Huang S."/>
            <person name="Brinkmann H."/>
            <person name="Rohde M."/>
            <person name="Jarek M."/>
            <person name="Friedl T."/>
            <person name="Seufert S."/>
            <person name="Schumacher M."/>
            <person name="Overmann J."/>
            <person name="Neumann-Schaal M."/>
            <person name="Petersen J."/>
        </authorList>
    </citation>
    <scope>NUCLEOTIDE SEQUENCE [LARGE SCALE GENOMIC DNA]</scope>
    <source>
        <strain evidence="2 3">SAG 39.79</strain>
    </source>
</reference>
<keyword evidence="1" id="KW-1133">Transmembrane helix</keyword>
<sequence length="116" mass="13317">MRRIAGSLQKTLRLLFLIFKILFILWCWYPAKLLYELLTIDQDSLGCEGWGCGYAVGWLGLVMLVTSSIFIIIGTVLIGLEWKNKTWRIILGLATFTSSIPLLLFFILIIWANTFK</sequence>
<evidence type="ECO:0000313" key="3">
    <source>
        <dbReference type="Proteomes" id="UP000282574"/>
    </source>
</evidence>
<dbReference type="AlphaFoldDB" id="A0AB37U8E9"/>
<evidence type="ECO:0000256" key="1">
    <source>
        <dbReference type="SAM" id="Phobius"/>
    </source>
</evidence>
<feature type="transmembrane region" description="Helical" evidence="1">
    <location>
        <begin position="90"/>
        <end position="112"/>
    </location>
</feature>
<proteinExistence type="predicted"/>
<keyword evidence="3" id="KW-1185">Reference proteome</keyword>
<name>A0AB37U8E9_9CYAN</name>
<dbReference type="RefSeq" id="WP_106170020.1">
    <property type="nucleotide sequence ID" value="NZ_RSCK01000199.1"/>
</dbReference>
<organism evidence="2 3">
    <name type="scientific">Chroococcidiopsis cubana SAG 39.79</name>
    <dbReference type="NCBI Taxonomy" id="388085"/>
    <lineage>
        <taxon>Bacteria</taxon>
        <taxon>Bacillati</taxon>
        <taxon>Cyanobacteriota</taxon>
        <taxon>Cyanophyceae</taxon>
        <taxon>Chroococcidiopsidales</taxon>
        <taxon>Chroococcidiopsidaceae</taxon>
        <taxon>Chroococcidiopsis</taxon>
    </lineage>
</organism>
<keyword evidence="1" id="KW-0472">Membrane</keyword>
<protein>
    <submittedName>
        <fullName evidence="2">Uncharacterized protein</fullName>
    </submittedName>
</protein>
<keyword evidence="1" id="KW-0812">Transmembrane</keyword>
<accession>A0AB37U8E9</accession>
<feature type="transmembrane region" description="Helical" evidence="1">
    <location>
        <begin position="55"/>
        <end position="78"/>
    </location>
</feature>
<comment type="caution">
    <text evidence="2">The sequence shown here is derived from an EMBL/GenBank/DDBJ whole genome shotgun (WGS) entry which is preliminary data.</text>
</comment>
<dbReference type="Proteomes" id="UP000282574">
    <property type="component" value="Unassembled WGS sequence"/>
</dbReference>